<protein>
    <recommendedName>
        <fullName evidence="4">Retrotransposon gag domain-containing protein</fullName>
    </recommendedName>
</protein>
<dbReference type="AlphaFoldDB" id="A0A2N5T9E0"/>
<reference evidence="1 3" key="1">
    <citation type="submission" date="2017-11" db="EMBL/GenBank/DDBJ databases">
        <title>De novo assembly and phasing of dikaryotic genomes from two isolates of Puccinia coronata f. sp. avenae, the causal agent of oat crown rust.</title>
        <authorList>
            <person name="Miller M.E."/>
            <person name="Zhang Y."/>
            <person name="Omidvar V."/>
            <person name="Sperschneider J."/>
            <person name="Schwessinger B."/>
            <person name="Raley C."/>
            <person name="Palmer J.M."/>
            <person name="Garnica D."/>
            <person name="Upadhyaya N."/>
            <person name="Rathjen J."/>
            <person name="Taylor J.M."/>
            <person name="Park R.F."/>
            <person name="Dodds P.N."/>
            <person name="Hirsch C.D."/>
            <person name="Kianian S.F."/>
            <person name="Figueroa M."/>
        </authorList>
    </citation>
    <scope>NUCLEOTIDE SEQUENCE [LARGE SCALE GENOMIC DNA]</scope>
    <source>
        <strain evidence="1">12SD80</strain>
    </source>
</reference>
<name>A0A2N5T9E0_9BASI</name>
<dbReference type="Proteomes" id="UP000235392">
    <property type="component" value="Unassembled WGS sequence"/>
</dbReference>
<comment type="caution">
    <text evidence="1">The sequence shown here is derived from an EMBL/GenBank/DDBJ whole genome shotgun (WGS) entry which is preliminary data.</text>
</comment>
<sequence>MPPEHHQTGNPGNQARFQQPQPDALFHHSTGQEFDHLKRIEPLKIPDLWFAGNAYADLYGIPFCLPQFQLVEALLGGLIAIFGDKFSKENAKQALLACKQRNLTIGEYNAQFSSLVYLIEDVPENHIEKYVSGLNPHIIRKAMSKQWQDANTLCKRMDLAAKAAAQLNLLVLLPPEQGQNHPHTPLSTNCPPGFPNHFSIPLPPQRDLDAMEVDALRYQPGSRQARTRAASIGSMP</sequence>
<evidence type="ECO:0000313" key="2">
    <source>
        <dbReference type="EMBL" id="PLW31637.1"/>
    </source>
</evidence>
<dbReference type="EMBL" id="PGCI01000264">
    <property type="protein sequence ID" value="PLW31637.1"/>
    <property type="molecule type" value="Genomic_DNA"/>
</dbReference>
<evidence type="ECO:0000313" key="3">
    <source>
        <dbReference type="Proteomes" id="UP000235392"/>
    </source>
</evidence>
<organism evidence="1 3">
    <name type="scientific">Puccinia coronata f. sp. avenae</name>
    <dbReference type="NCBI Taxonomy" id="200324"/>
    <lineage>
        <taxon>Eukaryota</taxon>
        <taxon>Fungi</taxon>
        <taxon>Dikarya</taxon>
        <taxon>Basidiomycota</taxon>
        <taxon>Pucciniomycotina</taxon>
        <taxon>Pucciniomycetes</taxon>
        <taxon>Pucciniales</taxon>
        <taxon>Pucciniaceae</taxon>
        <taxon>Puccinia</taxon>
    </lineage>
</organism>
<evidence type="ECO:0000313" key="1">
    <source>
        <dbReference type="EMBL" id="PLW22102.1"/>
    </source>
</evidence>
<gene>
    <name evidence="2" type="ORF">PCASD_17039</name>
    <name evidence="1" type="ORF">PCASD_17730</name>
</gene>
<proteinExistence type="predicted"/>
<dbReference type="EMBL" id="PGCI01000676">
    <property type="protein sequence ID" value="PLW22102.1"/>
    <property type="molecule type" value="Genomic_DNA"/>
</dbReference>
<evidence type="ECO:0008006" key="4">
    <source>
        <dbReference type="Google" id="ProtNLM"/>
    </source>
</evidence>
<accession>A0A2N5T9E0</accession>